<evidence type="ECO:0000313" key="2">
    <source>
        <dbReference type="Proteomes" id="UP000334990"/>
    </source>
</evidence>
<evidence type="ECO:0000313" key="1">
    <source>
        <dbReference type="EMBL" id="GES04813.1"/>
    </source>
</evidence>
<sequence>MGGRPVPLAAFVSGYSVTVPASMSSSTTLFTVDRDSPISVSSRRLCAPRSRNARTTRARFATRWDDVESGGDIALFRS</sequence>
<keyword evidence="2" id="KW-1185">Reference proteome</keyword>
<accession>A0A5M3WCI8</accession>
<dbReference type="AlphaFoldDB" id="A0A5M3WCI8"/>
<dbReference type="Proteomes" id="UP000334990">
    <property type="component" value="Unassembled WGS sequence"/>
</dbReference>
<comment type="caution">
    <text evidence="1">The sequence shown here is derived from an EMBL/GenBank/DDBJ whole genome shotgun (WGS) entry which is preliminary data.</text>
</comment>
<gene>
    <name evidence="1" type="ORF">Acor_68810</name>
</gene>
<dbReference type="EMBL" id="BLAD01000087">
    <property type="protein sequence ID" value="GES04813.1"/>
    <property type="molecule type" value="Genomic_DNA"/>
</dbReference>
<name>A0A5M3WCI8_9ACTN</name>
<proteinExistence type="predicted"/>
<organism evidence="1 2">
    <name type="scientific">Acrocarpospora corrugata</name>
    <dbReference type="NCBI Taxonomy" id="35763"/>
    <lineage>
        <taxon>Bacteria</taxon>
        <taxon>Bacillati</taxon>
        <taxon>Actinomycetota</taxon>
        <taxon>Actinomycetes</taxon>
        <taxon>Streptosporangiales</taxon>
        <taxon>Streptosporangiaceae</taxon>
        <taxon>Acrocarpospora</taxon>
    </lineage>
</organism>
<reference evidence="1 2" key="1">
    <citation type="submission" date="2019-10" db="EMBL/GenBank/DDBJ databases">
        <title>Whole genome shotgun sequence of Acrocarpospora corrugata NBRC 13972.</title>
        <authorList>
            <person name="Ichikawa N."/>
            <person name="Kimura A."/>
            <person name="Kitahashi Y."/>
            <person name="Komaki H."/>
            <person name="Oguchi A."/>
        </authorList>
    </citation>
    <scope>NUCLEOTIDE SEQUENCE [LARGE SCALE GENOMIC DNA]</scope>
    <source>
        <strain evidence="1 2">NBRC 13972</strain>
    </source>
</reference>
<protein>
    <submittedName>
        <fullName evidence="1">Uncharacterized protein</fullName>
    </submittedName>
</protein>